<comment type="caution">
    <text evidence="4">Lacks conserved residue(s) required for the propagation of feature annotation.</text>
</comment>
<keyword evidence="2 4" id="KW-0378">Hydrolase</keyword>
<reference evidence="5 6" key="1">
    <citation type="submission" date="2024-09" db="EMBL/GenBank/DDBJ databases">
        <authorList>
            <person name="Sun Q."/>
            <person name="Mori K."/>
        </authorList>
    </citation>
    <scope>NUCLEOTIDE SEQUENCE [LARGE SCALE GENOMIC DNA]</scope>
    <source>
        <strain evidence="5 6">CECT 8726</strain>
    </source>
</reference>
<dbReference type="CDD" id="cd00555">
    <property type="entry name" value="Maf"/>
    <property type="match status" value="1"/>
</dbReference>
<dbReference type="Gene3D" id="3.90.950.10">
    <property type="match status" value="1"/>
</dbReference>
<dbReference type="NCBIfam" id="TIGR00172">
    <property type="entry name" value="maf"/>
    <property type="match status" value="1"/>
</dbReference>
<dbReference type="PANTHER" id="PTHR43213">
    <property type="entry name" value="BIFUNCTIONAL DTTP/UTP PYROPHOSPHATASE/METHYLTRANSFERASE PROTEIN-RELATED"/>
    <property type="match status" value="1"/>
</dbReference>
<organism evidence="5 6">
    <name type="scientific">Pseudohalocynthiibacter aestuariivivens</name>
    <dbReference type="NCBI Taxonomy" id="1591409"/>
    <lineage>
        <taxon>Bacteria</taxon>
        <taxon>Pseudomonadati</taxon>
        <taxon>Pseudomonadota</taxon>
        <taxon>Alphaproteobacteria</taxon>
        <taxon>Rhodobacterales</taxon>
        <taxon>Paracoccaceae</taxon>
        <taxon>Pseudohalocynthiibacter</taxon>
    </lineage>
</organism>
<dbReference type="EMBL" id="JBHMEA010000051">
    <property type="protein sequence ID" value="MFB9233781.1"/>
    <property type="molecule type" value="Genomic_DNA"/>
</dbReference>
<dbReference type="SUPFAM" id="SSF52972">
    <property type="entry name" value="ITPase-like"/>
    <property type="match status" value="1"/>
</dbReference>
<protein>
    <recommendedName>
        <fullName evidence="4">Nucleoside triphosphate pyrophosphatase</fullName>
        <ecNumber evidence="4">3.6.1.9</ecNumber>
    </recommendedName>
    <alternativeName>
        <fullName evidence="4">Nucleotide pyrophosphatase</fullName>
        <shortName evidence="4">Nucleotide PPase</shortName>
    </alternativeName>
</protein>
<comment type="similarity">
    <text evidence="4">Belongs to the Maf family.</text>
</comment>
<evidence type="ECO:0000256" key="1">
    <source>
        <dbReference type="ARBA" id="ARBA00001968"/>
    </source>
</evidence>
<accession>A0ABV5JJZ5</accession>
<sequence length="199" mass="22036">MSQRIILASGSEIRQKLLKNAGVPFEVQIARVDEESIRNSLLADGASPRDVSDALAEQKARCMSQKNPEALIIGCDQILEVSGAILAKPKSVDEARAQLVHLRGSRHSLLSAVVVYEGGAPVWRHIGQVRLHMHSFSDSYLDAYLGRNWHSIQHSVGGYKLEEEGVRLFSKIEGDYFTVLGLPLLELLSYFSLRGVLEK</sequence>
<dbReference type="RefSeq" id="WP_213889669.1">
    <property type="nucleotide sequence ID" value="NZ_JAGFNU010000007.1"/>
</dbReference>
<keyword evidence="4" id="KW-0963">Cytoplasm</keyword>
<comment type="catalytic activity">
    <reaction evidence="4">
        <text>a 2'-deoxyribonucleoside 5'-triphosphate + H2O = a 2'-deoxyribonucleoside 5'-phosphate + diphosphate + H(+)</text>
        <dbReference type="Rhea" id="RHEA:44644"/>
        <dbReference type="ChEBI" id="CHEBI:15377"/>
        <dbReference type="ChEBI" id="CHEBI:15378"/>
        <dbReference type="ChEBI" id="CHEBI:33019"/>
        <dbReference type="ChEBI" id="CHEBI:61560"/>
        <dbReference type="ChEBI" id="CHEBI:65317"/>
        <dbReference type="EC" id="3.6.1.9"/>
    </reaction>
</comment>
<dbReference type="InterPro" id="IPR003697">
    <property type="entry name" value="Maf-like"/>
</dbReference>
<proteinExistence type="inferred from homology"/>
<keyword evidence="3 4" id="KW-0546">Nucleotide metabolism</keyword>
<comment type="catalytic activity">
    <reaction evidence="4">
        <text>a ribonucleoside 5'-triphosphate + H2O = a ribonucleoside 5'-phosphate + diphosphate + H(+)</text>
        <dbReference type="Rhea" id="RHEA:23996"/>
        <dbReference type="ChEBI" id="CHEBI:15377"/>
        <dbReference type="ChEBI" id="CHEBI:15378"/>
        <dbReference type="ChEBI" id="CHEBI:33019"/>
        <dbReference type="ChEBI" id="CHEBI:58043"/>
        <dbReference type="ChEBI" id="CHEBI:61557"/>
        <dbReference type="EC" id="3.6.1.9"/>
    </reaction>
</comment>
<evidence type="ECO:0000256" key="4">
    <source>
        <dbReference type="HAMAP-Rule" id="MF_00528"/>
    </source>
</evidence>
<dbReference type="PIRSF" id="PIRSF006305">
    <property type="entry name" value="Maf"/>
    <property type="match status" value="1"/>
</dbReference>
<name>A0ABV5JJZ5_9RHOB</name>
<dbReference type="PANTHER" id="PTHR43213:SF5">
    <property type="entry name" value="BIFUNCTIONAL DTTP_UTP PYROPHOSPHATASE_METHYLTRANSFERASE PROTEIN-RELATED"/>
    <property type="match status" value="1"/>
</dbReference>
<dbReference type="HAMAP" id="MF_00528">
    <property type="entry name" value="Maf"/>
    <property type="match status" value="1"/>
</dbReference>
<comment type="caution">
    <text evidence="5">The sequence shown here is derived from an EMBL/GenBank/DDBJ whole genome shotgun (WGS) entry which is preliminary data.</text>
</comment>
<evidence type="ECO:0000256" key="2">
    <source>
        <dbReference type="ARBA" id="ARBA00022801"/>
    </source>
</evidence>
<evidence type="ECO:0000256" key="3">
    <source>
        <dbReference type="ARBA" id="ARBA00023080"/>
    </source>
</evidence>
<comment type="cofactor">
    <cofactor evidence="1 4">
        <name>a divalent metal cation</name>
        <dbReference type="ChEBI" id="CHEBI:60240"/>
    </cofactor>
</comment>
<gene>
    <name evidence="5" type="ORF">ACFFUT_18460</name>
</gene>
<dbReference type="InterPro" id="IPR029001">
    <property type="entry name" value="ITPase-like_fam"/>
</dbReference>
<dbReference type="EC" id="3.6.1.9" evidence="4"/>
<dbReference type="Pfam" id="PF02545">
    <property type="entry name" value="Maf"/>
    <property type="match status" value="1"/>
</dbReference>
<evidence type="ECO:0000313" key="6">
    <source>
        <dbReference type="Proteomes" id="UP001589683"/>
    </source>
</evidence>
<comment type="function">
    <text evidence="4">Nucleoside triphosphate pyrophosphatase. May have a dual role in cell division arrest and in preventing the incorporation of modified nucleotides into cellular nucleic acids.</text>
</comment>
<dbReference type="GO" id="GO:0016787">
    <property type="term" value="F:hydrolase activity"/>
    <property type="evidence" value="ECO:0007669"/>
    <property type="project" value="UniProtKB-KW"/>
</dbReference>
<evidence type="ECO:0000313" key="5">
    <source>
        <dbReference type="EMBL" id="MFB9233781.1"/>
    </source>
</evidence>
<dbReference type="Proteomes" id="UP001589683">
    <property type="component" value="Unassembled WGS sequence"/>
</dbReference>
<feature type="active site" description="Proton acceptor" evidence="4">
    <location>
        <position position="76"/>
    </location>
</feature>
<comment type="subcellular location">
    <subcellularLocation>
        <location evidence="4">Cytoplasm</location>
    </subcellularLocation>
</comment>
<keyword evidence="6" id="KW-1185">Reference proteome</keyword>